<evidence type="ECO:0000313" key="1">
    <source>
        <dbReference type="EMBL" id="DAF50722.1"/>
    </source>
</evidence>
<proteinExistence type="predicted"/>
<dbReference type="EMBL" id="BK032600">
    <property type="protein sequence ID" value="DAF50722.1"/>
    <property type="molecule type" value="Genomic_DNA"/>
</dbReference>
<name>A0A8S5SJI9_9CAUD</name>
<protein>
    <submittedName>
        <fullName evidence="1">Uncharacterized protein</fullName>
    </submittedName>
</protein>
<accession>A0A8S5SJI9</accession>
<reference evidence="1" key="1">
    <citation type="journal article" date="2021" name="Proc. Natl. Acad. Sci. U.S.A.">
        <title>A Catalog of Tens of Thousands of Viruses from Human Metagenomes Reveals Hidden Associations with Chronic Diseases.</title>
        <authorList>
            <person name="Tisza M.J."/>
            <person name="Buck C.B."/>
        </authorList>
    </citation>
    <scope>NUCLEOTIDE SEQUENCE</scope>
    <source>
        <strain evidence="1">Ct04y17</strain>
    </source>
</reference>
<sequence length="96" mass="11291">MERRNDVPNLLAMYIRNTREIYDITTWLQNCIIKKANKGIQPSIEHLANCSTMKTIIREASKLLYKYDGITPTKQEKQQAAREHAKYILDSVQYFI</sequence>
<organism evidence="1">
    <name type="scientific">Myoviridae sp. ct04y17</name>
    <dbReference type="NCBI Taxonomy" id="2827652"/>
    <lineage>
        <taxon>Viruses</taxon>
        <taxon>Duplodnaviria</taxon>
        <taxon>Heunggongvirae</taxon>
        <taxon>Uroviricota</taxon>
        <taxon>Caudoviricetes</taxon>
    </lineage>
</organism>